<dbReference type="PANTHER" id="PTHR46390">
    <property type="entry name" value="MANNOSE-1-PHOSPHATE GUANYLYLTRANSFERASE"/>
    <property type="match status" value="1"/>
</dbReference>
<evidence type="ECO:0000259" key="9">
    <source>
        <dbReference type="Pfam" id="PF00483"/>
    </source>
</evidence>
<sequence>MTTPPSPVRAVVLAGGSGTRLWPMSRLHAPKQFLRLTGHETMLEATVNRLGPRIAPSDVLVVTSEALAKGEGFHQLEPYESLLEPVGRNTAPAIGVAAMRYRLEGIDPVMVVLPSDHLVTNVPAFQRVLAAAIDAAEDGRLVTFGITPTEPATGYGYVKAPANHGNVRPVERFKEKPDVETARAMLAEGGYFWNSGMFVWKASAILDAIRRTQPKLSALLDLMQKEAGSIAGLAAVVKKRLPEAESISIDHGVLETCGNLYLLPGDFGWSDIGSWDAIHDVSEKDADSNASQGNVVAIDCRNTLIRSETRLVAAVGLDDVTVIETSDAVLVTKRGEGQRVRSIVDELIRRSATEHITHTKVNRPWGSYTVLEEGPGFKIKRIEVRPGGRLSLQSHEHRSEHWVVVSGAATVTCDAKVSTLNPNESTYIPIGTKHRLENLGDVPLQIIEVQVGVYVGEDDIKRYDDQYGR</sequence>
<evidence type="ECO:0000256" key="6">
    <source>
        <dbReference type="ARBA" id="ARBA00023134"/>
    </source>
</evidence>
<evidence type="ECO:0000256" key="2">
    <source>
        <dbReference type="ARBA" id="ARBA00012387"/>
    </source>
</evidence>
<evidence type="ECO:0000256" key="4">
    <source>
        <dbReference type="ARBA" id="ARBA00022695"/>
    </source>
</evidence>
<proteinExistence type="inferred from homology"/>
<dbReference type="CDD" id="cd02213">
    <property type="entry name" value="cupin_PMI_typeII_C"/>
    <property type="match status" value="1"/>
</dbReference>
<dbReference type="NCBIfam" id="TIGR01479">
    <property type="entry name" value="GMP_PMI"/>
    <property type="match status" value="1"/>
</dbReference>
<dbReference type="SUPFAM" id="SSF51182">
    <property type="entry name" value="RmlC-like cupins"/>
    <property type="match status" value="1"/>
</dbReference>
<dbReference type="InterPro" id="IPR049577">
    <property type="entry name" value="GMPP_N"/>
</dbReference>
<keyword evidence="4" id="KW-0548">Nucleotidyltransferase</keyword>
<feature type="domain" description="MannoseP isomerase/GMP-like beta-helix" evidence="11">
    <location>
        <begin position="293"/>
        <end position="347"/>
    </location>
</feature>
<dbReference type="GO" id="GO:0000271">
    <property type="term" value="P:polysaccharide biosynthetic process"/>
    <property type="evidence" value="ECO:0007669"/>
    <property type="project" value="InterPro"/>
</dbReference>
<reference evidence="12 13" key="1">
    <citation type="submission" date="2020-04" db="EMBL/GenBank/DDBJ databases">
        <title>Usitatibacter rugosus gen. nov., sp. nov. and Usitatibacter palustris sp. nov., novel members of Usitatibacteraceae fam. nov. within the order Nitrosomonadales isolated from soil.</title>
        <authorList>
            <person name="Huber K.J."/>
            <person name="Neumann-Schaal M."/>
            <person name="Geppert A."/>
            <person name="Luckner M."/>
            <person name="Wanner G."/>
            <person name="Overmann J."/>
        </authorList>
    </citation>
    <scope>NUCLEOTIDE SEQUENCE [LARGE SCALE GENOMIC DNA]</scope>
    <source>
        <strain evidence="12 13">0125_3</strain>
    </source>
</reference>
<dbReference type="Proteomes" id="UP000501534">
    <property type="component" value="Chromosome"/>
</dbReference>
<keyword evidence="6" id="KW-0342">GTP-binding</keyword>
<dbReference type="EC" id="2.7.7.13" evidence="2"/>
<evidence type="ECO:0000259" key="10">
    <source>
        <dbReference type="Pfam" id="PF01050"/>
    </source>
</evidence>
<dbReference type="Pfam" id="PF01050">
    <property type="entry name" value="MannoseP_isomer"/>
    <property type="match status" value="1"/>
</dbReference>
<name>A0A6M4GWT7_9PROT</name>
<dbReference type="SUPFAM" id="SSF53448">
    <property type="entry name" value="Nucleotide-diphospho-sugar transferases"/>
    <property type="match status" value="1"/>
</dbReference>
<comment type="catalytic activity">
    <reaction evidence="7">
        <text>alpha-D-mannose 1-phosphate + GTP + H(+) = GDP-alpha-D-mannose + diphosphate</text>
        <dbReference type="Rhea" id="RHEA:15229"/>
        <dbReference type="ChEBI" id="CHEBI:15378"/>
        <dbReference type="ChEBI" id="CHEBI:33019"/>
        <dbReference type="ChEBI" id="CHEBI:37565"/>
        <dbReference type="ChEBI" id="CHEBI:57527"/>
        <dbReference type="ChEBI" id="CHEBI:58409"/>
        <dbReference type="EC" id="2.7.7.13"/>
    </reaction>
</comment>
<dbReference type="GO" id="GO:0004475">
    <property type="term" value="F:mannose-1-phosphate guanylyltransferase (GTP) activity"/>
    <property type="evidence" value="ECO:0007669"/>
    <property type="project" value="UniProtKB-EC"/>
</dbReference>
<dbReference type="AlphaFoldDB" id="A0A6M4GWT7"/>
<dbReference type="FunFam" id="3.90.550.10:FF:000046">
    <property type="entry name" value="Mannose-1-phosphate guanylyltransferase (GDP)"/>
    <property type="match status" value="1"/>
</dbReference>
<dbReference type="EMBL" id="CP053069">
    <property type="protein sequence ID" value="QJR11696.1"/>
    <property type="molecule type" value="Genomic_DNA"/>
</dbReference>
<dbReference type="InterPro" id="IPR014710">
    <property type="entry name" value="RmlC-like_jellyroll"/>
</dbReference>
<dbReference type="InterPro" id="IPR029044">
    <property type="entry name" value="Nucleotide-diphossugar_trans"/>
</dbReference>
<dbReference type="InterPro" id="IPR054566">
    <property type="entry name" value="ManC/GMP-like_b-helix"/>
</dbReference>
<gene>
    <name evidence="12" type="primary">algA</name>
    <name evidence="12" type="ORF">DSM104443_02778</name>
</gene>
<dbReference type="InterPro" id="IPR005835">
    <property type="entry name" value="NTP_transferase_dom"/>
</dbReference>
<dbReference type="Gene3D" id="2.60.120.10">
    <property type="entry name" value="Jelly Rolls"/>
    <property type="match status" value="1"/>
</dbReference>
<comment type="similarity">
    <text evidence="1 8">Belongs to the mannose-6-phosphate isomerase type 2 family.</text>
</comment>
<dbReference type="PANTHER" id="PTHR46390:SF1">
    <property type="entry name" value="MANNOSE-1-PHOSPHATE GUANYLYLTRANSFERASE"/>
    <property type="match status" value="1"/>
</dbReference>
<evidence type="ECO:0000256" key="3">
    <source>
        <dbReference type="ARBA" id="ARBA00022679"/>
    </source>
</evidence>
<dbReference type="CDD" id="cd02509">
    <property type="entry name" value="GDP-M1P_Guanylyltransferase"/>
    <property type="match status" value="1"/>
</dbReference>
<feature type="domain" description="Mannose-6-phosphate isomerase type II C-terminal" evidence="10">
    <location>
        <begin position="353"/>
        <end position="465"/>
    </location>
</feature>
<evidence type="ECO:0000256" key="8">
    <source>
        <dbReference type="RuleBase" id="RU004190"/>
    </source>
</evidence>
<evidence type="ECO:0000259" key="11">
    <source>
        <dbReference type="Pfam" id="PF22640"/>
    </source>
</evidence>
<dbReference type="KEGG" id="uru:DSM104443_02778"/>
<dbReference type="FunFam" id="2.60.120.10:FF:000032">
    <property type="entry name" value="Mannose-1-phosphate guanylyltransferase/mannose-6-phosphate isomerase"/>
    <property type="match status" value="1"/>
</dbReference>
<evidence type="ECO:0000256" key="7">
    <source>
        <dbReference type="ARBA" id="ARBA00047343"/>
    </source>
</evidence>
<keyword evidence="5" id="KW-0547">Nucleotide-binding</keyword>
<dbReference type="InterPro" id="IPR051161">
    <property type="entry name" value="Mannose-6P_isomerase_type2"/>
</dbReference>
<evidence type="ECO:0000256" key="5">
    <source>
        <dbReference type="ARBA" id="ARBA00022741"/>
    </source>
</evidence>
<evidence type="ECO:0000256" key="1">
    <source>
        <dbReference type="ARBA" id="ARBA00006115"/>
    </source>
</evidence>
<evidence type="ECO:0000313" key="13">
    <source>
        <dbReference type="Proteomes" id="UP000501534"/>
    </source>
</evidence>
<keyword evidence="3" id="KW-0808">Transferase</keyword>
<dbReference type="InterPro" id="IPR006375">
    <property type="entry name" value="Man1P_GuaTrfase/Man6P_Isoase"/>
</dbReference>
<dbReference type="InterPro" id="IPR001538">
    <property type="entry name" value="Man6P_isomerase-2_C"/>
</dbReference>
<dbReference type="GO" id="GO:0009298">
    <property type="term" value="P:GDP-mannose biosynthetic process"/>
    <property type="evidence" value="ECO:0007669"/>
    <property type="project" value="TreeGrafter"/>
</dbReference>
<feature type="domain" description="Nucleotidyl transferase" evidence="9">
    <location>
        <begin position="10"/>
        <end position="287"/>
    </location>
</feature>
<protein>
    <recommendedName>
        <fullName evidence="2">mannose-1-phosphate guanylyltransferase</fullName>
        <ecNumber evidence="2">2.7.7.13</ecNumber>
    </recommendedName>
</protein>
<keyword evidence="13" id="KW-1185">Reference proteome</keyword>
<dbReference type="InterPro" id="IPR011051">
    <property type="entry name" value="RmlC_Cupin_sf"/>
</dbReference>
<dbReference type="GO" id="GO:0005525">
    <property type="term" value="F:GTP binding"/>
    <property type="evidence" value="ECO:0007669"/>
    <property type="project" value="UniProtKB-KW"/>
</dbReference>
<accession>A0A6M4GWT7</accession>
<dbReference type="Gene3D" id="3.90.550.10">
    <property type="entry name" value="Spore Coat Polysaccharide Biosynthesis Protein SpsA, Chain A"/>
    <property type="match status" value="1"/>
</dbReference>
<evidence type="ECO:0000313" key="12">
    <source>
        <dbReference type="EMBL" id="QJR11696.1"/>
    </source>
</evidence>
<dbReference type="Pfam" id="PF00483">
    <property type="entry name" value="NTP_transferase"/>
    <property type="match status" value="1"/>
</dbReference>
<organism evidence="12 13">
    <name type="scientific">Usitatibacter rugosus</name>
    <dbReference type="NCBI Taxonomy" id="2732067"/>
    <lineage>
        <taxon>Bacteria</taxon>
        <taxon>Pseudomonadati</taxon>
        <taxon>Pseudomonadota</taxon>
        <taxon>Betaproteobacteria</taxon>
        <taxon>Nitrosomonadales</taxon>
        <taxon>Usitatibacteraceae</taxon>
        <taxon>Usitatibacter</taxon>
    </lineage>
</organism>
<dbReference type="Pfam" id="PF22640">
    <property type="entry name" value="ManC_GMP_beta-helix"/>
    <property type="match status" value="1"/>
</dbReference>